<dbReference type="Proteomes" id="UP000585437">
    <property type="component" value="Unassembled WGS sequence"/>
</dbReference>
<evidence type="ECO:0000313" key="1">
    <source>
        <dbReference type="EMBL" id="MBB6511161.1"/>
    </source>
</evidence>
<protein>
    <submittedName>
        <fullName evidence="1">Uncharacterized protein</fullName>
    </submittedName>
</protein>
<proteinExistence type="predicted"/>
<keyword evidence="2" id="KW-1185">Reference proteome</keyword>
<sequence>MLHPVRLLRVTDSTKIWRKFWVSGQKGPNGLPVAAYKLRGDTRKEAFLKMFVDAQPYINCRITRNKEPMWDVDGIPFDALLETFAEFKKQHPNPAAPIRQSQRKLTDMLMTSMMHHGTGDCPIIDIDGSVIPRSVWDGLDDDRFFEQDAYGSYLSGDNLMGVAFPANLPGLPSFLLPPSAKFRHQDGSEFVAYSLRGSQVEIDAVRRRVATLLAGGGSERTGTIFPLPLGDWHLSANTAEMIEFDEPLRCYSATSLDFYFRLVPTAC</sequence>
<reference evidence="1 2" key="1">
    <citation type="submission" date="2020-08" db="EMBL/GenBank/DDBJ databases">
        <title>The Agave Microbiome: Exploring the role of microbial communities in plant adaptations to desert environments.</title>
        <authorList>
            <person name="Partida-Martinez L.P."/>
        </authorList>
    </citation>
    <scope>NUCLEOTIDE SEQUENCE [LARGE SCALE GENOMIC DNA]</scope>
    <source>
        <strain evidence="1 2">AS3.12</strain>
    </source>
</reference>
<accession>A0A7X0JP12</accession>
<dbReference type="RefSeq" id="WP_184656146.1">
    <property type="nucleotide sequence ID" value="NZ_JACHBU010000020.1"/>
</dbReference>
<evidence type="ECO:0000313" key="2">
    <source>
        <dbReference type="Proteomes" id="UP000585437"/>
    </source>
</evidence>
<gene>
    <name evidence="1" type="ORF">F4695_004559</name>
</gene>
<dbReference type="EMBL" id="JACHBU010000020">
    <property type="protein sequence ID" value="MBB6511161.1"/>
    <property type="molecule type" value="Genomic_DNA"/>
</dbReference>
<organism evidence="1 2">
    <name type="scientific">Rhizobium soli</name>
    <dbReference type="NCBI Taxonomy" id="424798"/>
    <lineage>
        <taxon>Bacteria</taxon>
        <taxon>Pseudomonadati</taxon>
        <taxon>Pseudomonadota</taxon>
        <taxon>Alphaproteobacteria</taxon>
        <taxon>Hyphomicrobiales</taxon>
        <taxon>Rhizobiaceae</taxon>
        <taxon>Rhizobium/Agrobacterium group</taxon>
        <taxon>Rhizobium</taxon>
    </lineage>
</organism>
<comment type="caution">
    <text evidence="1">The sequence shown here is derived from an EMBL/GenBank/DDBJ whole genome shotgun (WGS) entry which is preliminary data.</text>
</comment>
<name>A0A7X0JP12_9HYPH</name>
<dbReference type="AlphaFoldDB" id="A0A7X0JP12"/>